<evidence type="ECO:0000256" key="1">
    <source>
        <dbReference type="SAM" id="MobiDB-lite"/>
    </source>
</evidence>
<dbReference type="GeneID" id="17287117"/>
<sequence>MFRHKKRSTNGDDKSRPSRAGTSGDVDSRTGVLPDGSCLAGAKAAAFAGATVDCHWEASPPRFDGTLEAFAAAHATEAALVAQLRNIVKKCSCGKVCGFSLTECNACGKPLPAETSHSPNVFSGFIYGIASAPFPLHISIRRQSAQLLVFDDLLALTPCHLNAVPTSAYIPDWRFLLRRPREGLLLVRTLEEAAWACACEEFLASPSFRHKFLRGAARTEWTSAHSEALRPHMVVGANFPPSQFQLHLQCFLMPWLPFQYRMYLDGQHMTKGRFFPLSYIKARRRRLPASTPRAPPALVRSGGLAKHERTPSNFLTYAQTLSRHKKSRN</sequence>
<dbReference type="PaxDb" id="2903-EOD41847"/>
<feature type="region of interest" description="Disordered" evidence="1">
    <location>
        <begin position="1"/>
        <end position="28"/>
    </location>
</feature>
<reference evidence="2" key="2">
    <citation type="submission" date="2024-10" db="UniProtKB">
        <authorList>
            <consortium name="EnsemblProtists"/>
        </authorList>
    </citation>
    <scope>IDENTIFICATION</scope>
</reference>
<evidence type="ECO:0000313" key="3">
    <source>
        <dbReference type="Proteomes" id="UP000013827"/>
    </source>
</evidence>
<name>A0A0D3L1G2_EMIH1</name>
<accession>A0A0D3L1G2</accession>
<dbReference type="eggNOG" id="ENOG502S15U">
    <property type="taxonomic scope" value="Eukaryota"/>
</dbReference>
<dbReference type="HOGENOM" id="CLU_845734_0_0_1"/>
<dbReference type="RefSeq" id="XP_005794276.1">
    <property type="nucleotide sequence ID" value="XM_005794219.1"/>
</dbReference>
<keyword evidence="3" id="KW-1185">Reference proteome</keyword>
<dbReference type="Proteomes" id="UP000013827">
    <property type="component" value="Unassembled WGS sequence"/>
</dbReference>
<organism evidence="2 3">
    <name type="scientific">Emiliania huxleyi (strain CCMP1516)</name>
    <dbReference type="NCBI Taxonomy" id="280463"/>
    <lineage>
        <taxon>Eukaryota</taxon>
        <taxon>Haptista</taxon>
        <taxon>Haptophyta</taxon>
        <taxon>Prymnesiophyceae</taxon>
        <taxon>Isochrysidales</taxon>
        <taxon>Noelaerhabdaceae</taxon>
        <taxon>Emiliania</taxon>
    </lineage>
</organism>
<dbReference type="OMA" id="AYIPDWR"/>
<dbReference type="EnsemblProtists" id="EOD41847">
    <property type="protein sequence ID" value="EOD41847"/>
    <property type="gene ID" value="EMIHUDRAFT_95066"/>
</dbReference>
<evidence type="ECO:0008006" key="4">
    <source>
        <dbReference type="Google" id="ProtNLM"/>
    </source>
</evidence>
<reference evidence="3" key="1">
    <citation type="journal article" date="2013" name="Nature">
        <title>Pan genome of the phytoplankton Emiliania underpins its global distribution.</title>
        <authorList>
            <person name="Read B.A."/>
            <person name="Kegel J."/>
            <person name="Klute M.J."/>
            <person name="Kuo A."/>
            <person name="Lefebvre S.C."/>
            <person name="Maumus F."/>
            <person name="Mayer C."/>
            <person name="Miller J."/>
            <person name="Monier A."/>
            <person name="Salamov A."/>
            <person name="Young J."/>
            <person name="Aguilar M."/>
            <person name="Claverie J.M."/>
            <person name="Frickenhaus S."/>
            <person name="Gonzalez K."/>
            <person name="Herman E.K."/>
            <person name="Lin Y.C."/>
            <person name="Napier J."/>
            <person name="Ogata H."/>
            <person name="Sarno A.F."/>
            <person name="Shmutz J."/>
            <person name="Schroeder D."/>
            <person name="de Vargas C."/>
            <person name="Verret F."/>
            <person name="von Dassow P."/>
            <person name="Valentin K."/>
            <person name="Van de Peer Y."/>
            <person name="Wheeler G."/>
            <person name="Dacks J.B."/>
            <person name="Delwiche C.F."/>
            <person name="Dyhrman S.T."/>
            <person name="Glockner G."/>
            <person name="John U."/>
            <person name="Richards T."/>
            <person name="Worden A.Z."/>
            <person name="Zhang X."/>
            <person name="Grigoriev I.V."/>
            <person name="Allen A.E."/>
            <person name="Bidle K."/>
            <person name="Borodovsky M."/>
            <person name="Bowler C."/>
            <person name="Brownlee C."/>
            <person name="Cock J.M."/>
            <person name="Elias M."/>
            <person name="Gladyshev V.N."/>
            <person name="Groth M."/>
            <person name="Guda C."/>
            <person name="Hadaegh A."/>
            <person name="Iglesias-Rodriguez M.D."/>
            <person name="Jenkins J."/>
            <person name="Jones B.M."/>
            <person name="Lawson T."/>
            <person name="Leese F."/>
            <person name="Lindquist E."/>
            <person name="Lobanov A."/>
            <person name="Lomsadze A."/>
            <person name="Malik S.B."/>
            <person name="Marsh M.E."/>
            <person name="Mackinder L."/>
            <person name="Mock T."/>
            <person name="Mueller-Roeber B."/>
            <person name="Pagarete A."/>
            <person name="Parker M."/>
            <person name="Probert I."/>
            <person name="Quesneville H."/>
            <person name="Raines C."/>
            <person name="Rensing S.A."/>
            <person name="Riano-Pachon D.M."/>
            <person name="Richier S."/>
            <person name="Rokitta S."/>
            <person name="Shiraiwa Y."/>
            <person name="Soanes D.M."/>
            <person name="van der Giezen M."/>
            <person name="Wahlund T.M."/>
            <person name="Williams B."/>
            <person name="Wilson W."/>
            <person name="Wolfe G."/>
            <person name="Wurch L.L."/>
        </authorList>
    </citation>
    <scope>NUCLEOTIDE SEQUENCE</scope>
</reference>
<protein>
    <recommendedName>
        <fullName evidence="4">Cwf19-like C-terminal domain-containing protein</fullName>
    </recommendedName>
</protein>
<dbReference type="KEGG" id="ehx:EMIHUDRAFT_95066"/>
<dbReference type="AlphaFoldDB" id="A0A0D3L1G2"/>
<evidence type="ECO:0000313" key="2">
    <source>
        <dbReference type="EnsemblProtists" id="EOD41847"/>
    </source>
</evidence>
<proteinExistence type="predicted"/>